<evidence type="ECO:0000313" key="2">
    <source>
        <dbReference type="Proteomes" id="UP000299102"/>
    </source>
</evidence>
<evidence type="ECO:0000313" key="1">
    <source>
        <dbReference type="EMBL" id="GBP00505.1"/>
    </source>
</evidence>
<reference evidence="1 2" key="1">
    <citation type="journal article" date="2019" name="Commun. Biol.">
        <title>The bagworm genome reveals a unique fibroin gene that provides high tensile strength.</title>
        <authorList>
            <person name="Kono N."/>
            <person name="Nakamura H."/>
            <person name="Ohtoshi R."/>
            <person name="Tomita M."/>
            <person name="Numata K."/>
            <person name="Arakawa K."/>
        </authorList>
    </citation>
    <scope>NUCLEOTIDE SEQUENCE [LARGE SCALE GENOMIC DNA]</scope>
</reference>
<dbReference type="AlphaFoldDB" id="A0A4C1SEJ8"/>
<name>A0A4C1SEJ8_EUMVA</name>
<accession>A0A4C1SEJ8</accession>
<keyword evidence="2" id="KW-1185">Reference proteome</keyword>
<gene>
    <name evidence="1" type="ORF">EVAR_1027_1</name>
</gene>
<protein>
    <submittedName>
        <fullName evidence="1">Uncharacterized protein</fullName>
    </submittedName>
</protein>
<proteinExistence type="predicted"/>
<organism evidence="1 2">
    <name type="scientific">Eumeta variegata</name>
    <name type="common">Bagworm moth</name>
    <name type="synonym">Eumeta japonica</name>
    <dbReference type="NCBI Taxonomy" id="151549"/>
    <lineage>
        <taxon>Eukaryota</taxon>
        <taxon>Metazoa</taxon>
        <taxon>Ecdysozoa</taxon>
        <taxon>Arthropoda</taxon>
        <taxon>Hexapoda</taxon>
        <taxon>Insecta</taxon>
        <taxon>Pterygota</taxon>
        <taxon>Neoptera</taxon>
        <taxon>Endopterygota</taxon>
        <taxon>Lepidoptera</taxon>
        <taxon>Glossata</taxon>
        <taxon>Ditrysia</taxon>
        <taxon>Tineoidea</taxon>
        <taxon>Psychidae</taxon>
        <taxon>Oiketicinae</taxon>
        <taxon>Eumeta</taxon>
    </lineage>
</organism>
<comment type="caution">
    <text evidence="1">The sequence shown here is derived from an EMBL/GenBank/DDBJ whole genome shotgun (WGS) entry which is preliminary data.</text>
</comment>
<sequence length="126" mass="13707">MEQGAGVSKKVRRGSYARYATGPVSGLRLFHSGNTGLNSAAQDRAETPGSAYPLEVFHGCGQFSKTKQFRPFIISSRSALSGFSDQAVKASSSSAPTIFSFRIEWRRLELIMAIIPMRLQHPGPMA</sequence>
<dbReference type="EMBL" id="BGZK01000005">
    <property type="protein sequence ID" value="GBP00505.1"/>
    <property type="molecule type" value="Genomic_DNA"/>
</dbReference>
<dbReference type="Proteomes" id="UP000299102">
    <property type="component" value="Unassembled WGS sequence"/>
</dbReference>